<accession>A0A6C0IGK9</accession>
<dbReference type="EMBL" id="MN740182">
    <property type="protein sequence ID" value="QHT92264.1"/>
    <property type="molecule type" value="Genomic_DNA"/>
</dbReference>
<organism evidence="1">
    <name type="scientific">viral metagenome</name>
    <dbReference type="NCBI Taxonomy" id="1070528"/>
    <lineage>
        <taxon>unclassified sequences</taxon>
        <taxon>metagenomes</taxon>
        <taxon>organismal metagenomes</taxon>
    </lineage>
</organism>
<dbReference type="AlphaFoldDB" id="A0A6C0IGK9"/>
<name>A0A6C0IGK9_9ZZZZ</name>
<protein>
    <submittedName>
        <fullName evidence="1">Uncharacterized protein</fullName>
    </submittedName>
</protein>
<sequence length="147" mass="17252">MKDIYTVKRSCRNIDKYYALIRVEQSPNSNSLRFSIVSGYNTPDSPLASTYDKEVQQEMDVIISVLNKMFDADNKEYFVGNDEMRVVLPIENKTNILLSNMNNNPNIATRKNWKKMMNYINLHQSSKLIKNPKKFTYKLHKRTHKSP</sequence>
<proteinExistence type="predicted"/>
<evidence type="ECO:0000313" key="1">
    <source>
        <dbReference type="EMBL" id="QHT92264.1"/>
    </source>
</evidence>
<reference evidence="1" key="1">
    <citation type="journal article" date="2020" name="Nature">
        <title>Giant virus diversity and host interactions through global metagenomics.</title>
        <authorList>
            <person name="Schulz F."/>
            <person name="Roux S."/>
            <person name="Paez-Espino D."/>
            <person name="Jungbluth S."/>
            <person name="Walsh D.A."/>
            <person name="Denef V.J."/>
            <person name="McMahon K.D."/>
            <person name="Konstantinidis K.T."/>
            <person name="Eloe-Fadrosh E.A."/>
            <person name="Kyrpides N.C."/>
            <person name="Woyke T."/>
        </authorList>
    </citation>
    <scope>NUCLEOTIDE SEQUENCE</scope>
    <source>
        <strain evidence="1">GVMAG-M-3300023184-88</strain>
    </source>
</reference>